<gene>
    <name evidence="2" type="ORF">CFY87_09485</name>
</gene>
<name>A0ABX4FKE1_9PAST</name>
<comment type="caution">
    <text evidence="2">The sequence shown here is derived from an EMBL/GenBank/DDBJ whole genome shotgun (WGS) entry which is preliminary data.</text>
</comment>
<feature type="region of interest" description="Disordered" evidence="1">
    <location>
        <begin position="1"/>
        <end position="24"/>
    </location>
</feature>
<evidence type="ECO:0000313" key="2">
    <source>
        <dbReference type="EMBL" id="OZN24292.1"/>
    </source>
</evidence>
<sequence length="67" mass="7394">MAWGSNFGVEQKSGDSAKIAQGQEAKQNYERYVKLAGEYAKLLNRKVNGGEKFKDGALDKVKAELDD</sequence>
<evidence type="ECO:0000256" key="1">
    <source>
        <dbReference type="SAM" id="MobiDB-lite"/>
    </source>
</evidence>
<dbReference type="EMBL" id="NLFK01000010">
    <property type="protein sequence ID" value="OZN24292.1"/>
    <property type="molecule type" value="Genomic_DNA"/>
</dbReference>
<protein>
    <submittedName>
        <fullName evidence="2">Uncharacterized protein</fullName>
    </submittedName>
</protein>
<dbReference type="Proteomes" id="UP000215738">
    <property type="component" value="Unassembled WGS sequence"/>
</dbReference>
<proteinExistence type="predicted"/>
<reference evidence="2 3" key="1">
    <citation type="submission" date="2017-07" db="EMBL/GenBank/DDBJ databases">
        <title>Virulence factors identified in Actinobacillus seminis.</title>
        <authorList>
            <person name="Negrete-Abascal E."/>
            <person name="Vaca-Pacheco S."/>
            <person name="Montes-Garcia F."/>
            <person name="Leyto-Gil A.M."/>
            <person name="Fragoso-Garcia E."/>
            <person name="Carvente-Garcia R."/>
            <person name="Perez-Agueros S."/>
            <person name="Castelan-Sanchez H.G."/>
            <person name="Garcia-Molina A."/>
            <person name="Villamar T.E."/>
            <person name="Vazquez-Cruz C."/>
        </authorList>
    </citation>
    <scope>NUCLEOTIDE SEQUENCE [LARGE SCALE GENOMIC DNA]</scope>
    <source>
        <strain evidence="2 3">ATCC 15768</strain>
    </source>
</reference>
<accession>A0ABX4FKE1</accession>
<evidence type="ECO:0000313" key="3">
    <source>
        <dbReference type="Proteomes" id="UP000215738"/>
    </source>
</evidence>
<keyword evidence="3" id="KW-1185">Reference proteome</keyword>
<organism evidence="2 3">
    <name type="scientific">Actinobacillus seminis</name>
    <dbReference type="NCBI Taxonomy" id="722"/>
    <lineage>
        <taxon>Bacteria</taxon>
        <taxon>Pseudomonadati</taxon>
        <taxon>Pseudomonadota</taxon>
        <taxon>Gammaproteobacteria</taxon>
        <taxon>Pasteurellales</taxon>
        <taxon>Pasteurellaceae</taxon>
        <taxon>Actinobacillus</taxon>
    </lineage>
</organism>